<name>A0A5B9PCM1_9BACT</name>
<reference evidence="1 2" key="1">
    <citation type="submission" date="2019-08" db="EMBL/GenBank/DDBJ databases">
        <title>Deep-cultivation of Planctomycetes and their phenomic and genomic characterization uncovers novel biology.</title>
        <authorList>
            <person name="Wiegand S."/>
            <person name="Jogler M."/>
            <person name="Boedeker C."/>
            <person name="Pinto D."/>
            <person name="Vollmers J."/>
            <person name="Rivas-Marin E."/>
            <person name="Kohn T."/>
            <person name="Peeters S.H."/>
            <person name="Heuer A."/>
            <person name="Rast P."/>
            <person name="Oberbeckmann S."/>
            <person name="Bunk B."/>
            <person name="Jeske O."/>
            <person name="Meyerdierks A."/>
            <person name="Storesund J.E."/>
            <person name="Kallscheuer N."/>
            <person name="Luecker S."/>
            <person name="Lage O.M."/>
            <person name="Pohl T."/>
            <person name="Merkel B.J."/>
            <person name="Hornburger P."/>
            <person name="Mueller R.-W."/>
            <person name="Bruemmer F."/>
            <person name="Labrenz M."/>
            <person name="Spormann A.M."/>
            <person name="Op den Camp H."/>
            <person name="Overmann J."/>
            <person name="Amann R."/>
            <person name="Jetten M.S.M."/>
            <person name="Mascher T."/>
            <person name="Medema M.H."/>
            <person name="Devos D.P."/>
            <person name="Kaster A.-K."/>
            <person name="Ovreas L."/>
            <person name="Rohde M."/>
            <person name="Galperin M.Y."/>
            <person name="Jogler C."/>
        </authorList>
    </citation>
    <scope>NUCLEOTIDE SEQUENCE [LARGE SCALE GENOMIC DNA]</scope>
    <source>
        <strain evidence="1 2">FC18</strain>
    </source>
</reference>
<dbReference type="EMBL" id="CP042912">
    <property type="protein sequence ID" value="QEG24487.1"/>
    <property type="molecule type" value="Genomic_DNA"/>
</dbReference>
<evidence type="ECO:0000313" key="1">
    <source>
        <dbReference type="EMBL" id="QEG24487.1"/>
    </source>
</evidence>
<evidence type="ECO:0000313" key="2">
    <source>
        <dbReference type="Proteomes" id="UP000322214"/>
    </source>
</evidence>
<organism evidence="1 2">
    <name type="scientific">Mariniblastus fucicola</name>
    <dbReference type="NCBI Taxonomy" id="980251"/>
    <lineage>
        <taxon>Bacteria</taxon>
        <taxon>Pseudomonadati</taxon>
        <taxon>Planctomycetota</taxon>
        <taxon>Planctomycetia</taxon>
        <taxon>Pirellulales</taxon>
        <taxon>Pirellulaceae</taxon>
        <taxon>Mariniblastus</taxon>
    </lineage>
</organism>
<proteinExistence type="predicted"/>
<protein>
    <submittedName>
        <fullName evidence="1">Uncharacterized protein</fullName>
    </submittedName>
</protein>
<dbReference type="KEGG" id="mff:MFFC18_44070"/>
<dbReference type="STRING" id="980251.GCA_001642875_01162"/>
<keyword evidence="2" id="KW-1185">Reference proteome</keyword>
<dbReference type="Proteomes" id="UP000322214">
    <property type="component" value="Chromosome"/>
</dbReference>
<gene>
    <name evidence="1" type="ORF">MFFC18_44070</name>
</gene>
<sequence length="946" mass="104705">MGPIFRRKLKPDKLNWRQIQHFANSHSESLPAVPFSNAAPMNQLIVLSQTIVLLVAFSTAMLTPHPSLAFQTDETFDGGQPSWFTLTDESDCMVDSGSWKQNRVVNSKTEVGCEQIEFTATAGSGKKLILAHTVTPSFVIPELQPSVRIRSQRRGVQLHARVVLPHNQLPDGRTMTVVLDGPVSKQQGRFETLTFSGQRSLNQLLQNQLWLLRSKHHREVTLRDAYIDQLWLNIYTGQGPSIVQVENLQLEGVVEASEIAQKQQLKKNQASSIDTIMADGSAIQQVSASSGKSLVVRDGTVILVNDKPFFPRIIEHNGESFEYLKAIGFNTIELKSNATAAELTEARKLGMWLIAPPPASVGVEPIGFEYDPVLAWSVGRELGAKHTSRIRQRIREIRETDSREGRPIFGHSVSHWSQIAQQVDIHSIGLQTIGSSHLLSQYSDWLATRSKAIGSSKPICADVQTEMSLAVLTQTEAIFGQAPPTPIEYQQLKSIATEAIVSGARCLRFRSRNRLDADDPESKLRSLTIEYVNRWLDQIEPWVSGGVVLGKLPVSNNRDVEVTALATDRARLLLVQRPTHHEQFWAGDCPALPVSIVDTDTIHTHRVYHLTDSELAPVSTERTPEGTRIRIEKAPFMMTLVMTQDSNLINRLNDSFGGNGTQSMFEMHLSITQQWLAIEQLLSGQMERLSKDSAGSSRALNDAVTALKSARQMSQQKSLTQAESFLTTADVRLASFRRELQANALGTFQSKTSSPLTMHAALVPLHWVLASQTPKSESSINHLAGGDFEDLGLMKRSGWSNQRIEDQRLRTHVELAPEAAKAGRSGLKLSTSGNIKLVETVPLWVSSPPIRVKARQLVRIHGWVNVPQVIAGSEAGLRIVDSIGGQSLSETIPATEGWQEFALYRNASSDMQFQVNFELTGIGQAMIDEVTVQVIDLPSPNRSAKR</sequence>
<accession>A0A5B9PCM1</accession>
<dbReference type="AlphaFoldDB" id="A0A5B9PCM1"/>